<comment type="caution">
    <text evidence="3">The sequence shown here is derived from an EMBL/GenBank/DDBJ whole genome shotgun (WGS) entry which is preliminary data.</text>
</comment>
<accession>A0ABR9P8V7</accession>
<keyword evidence="3" id="KW-0645">Protease</keyword>
<feature type="transmembrane region" description="Helical" evidence="1">
    <location>
        <begin position="292"/>
        <end position="312"/>
    </location>
</feature>
<feature type="domain" description="CAAX prenyl protease 2/Lysostaphin resistance protein A-like" evidence="2">
    <location>
        <begin position="195"/>
        <end position="295"/>
    </location>
</feature>
<evidence type="ECO:0000259" key="2">
    <source>
        <dbReference type="Pfam" id="PF02517"/>
    </source>
</evidence>
<keyword evidence="3" id="KW-0482">Metalloprotease</keyword>
<feature type="transmembrane region" description="Helical" evidence="1">
    <location>
        <begin position="194"/>
        <end position="214"/>
    </location>
</feature>
<evidence type="ECO:0000313" key="3">
    <source>
        <dbReference type="EMBL" id="MBE3000283.1"/>
    </source>
</evidence>
<dbReference type="GO" id="GO:0008237">
    <property type="term" value="F:metallopeptidase activity"/>
    <property type="evidence" value="ECO:0007669"/>
    <property type="project" value="UniProtKB-KW"/>
</dbReference>
<feature type="transmembrane region" description="Helical" evidence="1">
    <location>
        <begin position="87"/>
        <end position="107"/>
    </location>
</feature>
<feature type="transmembrane region" description="Helical" evidence="1">
    <location>
        <begin position="266"/>
        <end position="285"/>
    </location>
</feature>
<sequence length="315" mass="34427">MTTVRRWGLPAWTALAIALVALSVGLHAELRAHVFGDGLPFYLGSWGALLIGGVLIWALARALGDRRALDAQVVRAFVGHPLRSETVFLLALLAAFLLSMVVLTLVFDVFETEIGADLAMSVSLVCRVLFLFTLPVLILDRSGVTTDGRGAQMPSIALRVREPWRWSGLLPVVVSLGLMTVLFVPYTGYPPPSIALIGFLAAFTVISLCEEIFFRAMLQTRLEHFMGRWGGIVSTSVAFALTYALVQTFDAVSQLPGDDLVHDIGLAMLTYSAAGLFYGYLWACFRNLWLNVFMRVGVFMVLVPPDLTFGIVDAL</sequence>
<protein>
    <submittedName>
        <fullName evidence="3">CPBP family intramembrane metalloprotease</fullName>
    </submittedName>
</protein>
<evidence type="ECO:0000313" key="4">
    <source>
        <dbReference type="Proteomes" id="UP000806528"/>
    </source>
</evidence>
<dbReference type="Pfam" id="PF02517">
    <property type="entry name" value="Rce1-like"/>
    <property type="match status" value="1"/>
</dbReference>
<evidence type="ECO:0000256" key="1">
    <source>
        <dbReference type="SAM" id="Phobius"/>
    </source>
</evidence>
<proteinExistence type="predicted"/>
<feature type="transmembrane region" description="Helical" evidence="1">
    <location>
        <begin position="168"/>
        <end position="188"/>
    </location>
</feature>
<keyword evidence="3" id="KW-0378">Hydrolase</keyword>
<keyword evidence="4" id="KW-1185">Reference proteome</keyword>
<gene>
    <name evidence="3" type="ORF">IDM40_16475</name>
</gene>
<keyword evidence="1" id="KW-0472">Membrane</keyword>
<dbReference type="RefSeq" id="WP_193122901.1">
    <property type="nucleotide sequence ID" value="NZ_JADBGI010000014.1"/>
</dbReference>
<dbReference type="Proteomes" id="UP000806528">
    <property type="component" value="Unassembled WGS sequence"/>
</dbReference>
<feature type="transmembrane region" description="Helical" evidence="1">
    <location>
        <begin position="119"/>
        <end position="139"/>
    </location>
</feature>
<feature type="transmembrane region" description="Helical" evidence="1">
    <location>
        <begin position="226"/>
        <end position="246"/>
    </location>
</feature>
<keyword evidence="1" id="KW-1133">Transmembrane helix</keyword>
<keyword evidence="1" id="KW-0812">Transmembrane</keyword>
<dbReference type="InterPro" id="IPR003675">
    <property type="entry name" value="Rce1/LyrA-like_dom"/>
</dbReference>
<feature type="transmembrane region" description="Helical" evidence="1">
    <location>
        <begin position="39"/>
        <end position="60"/>
    </location>
</feature>
<dbReference type="EMBL" id="JADBGI010000014">
    <property type="protein sequence ID" value="MBE3000283.1"/>
    <property type="molecule type" value="Genomic_DNA"/>
</dbReference>
<reference evidence="3 4" key="1">
    <citation type="submission" date="2020-09" db="EMBL/GenBank/DDBJ databases">
        <title>Diversity and distribution of actinomycetes associated with coral in the coast of Hainan.</title>
        <authorList>
            <person name="Li F."/>
        </authorList>
    </citation>
    <scope>NUCLEOTIDE SEQUENCE [LARGE SCALE GENOMIC DNA]</scope>
    <source>
        <strain evidence="3 4">HNM0947</strain>
    </source>
</reference>
<name>A0ABR9P8V7_9ACTN</name>
<organism evidence="3 4">
    <name type="scientific">Nocardiopsis coralli</name>
    <dbReference type="NCBI Taxonomy" id="2772213"/>
    <lineage>
        <taxon>Bacteria</taxon>
        <taxon>Bacillati</taxon>
        <taxon>Actinomycetota</taxon>
        <taxon>Actinomycetes</taxon>
        <taxon>Streptosporangiales</taxon>
        <taxon>Nocardiopsidaceae</taxon>
        <taxon>Nocardiopsis</taxon>
    </lineage>
</organism>